<dbReference type="Proteomes" id="UP001341281">
    <property type="component" value="Chromosome 01"/>
</dbReference>
<dbReference type="PROSITE" id="PS00086">
    <property type="entry name" value="CYTOCHROME_P450"/>
    <property type="match status" value="1"/>
</dbReference>
<dbReference type="PANTHER" id="PTHR47955:SF11">
    <property type="entry name" value="4-HYDROXYPHENYLACETALDEHYDE OXIME MONOOXYGENASE"/>
    <property type="match status" value="1"/>
</dbReference>
<proteinExistence type="inferred from homology"/>
<comment type="subcellular location">
    <subcellularLocation>
        <location evidence="2">Membrane</location>
        <topology evidence="2">Single-pass membrane protein</topology>
    </subcellularLocation>
</comment>
<dbReference type="CDD" id="cd11072">
    <property type="entry name" value="CYP71-like"/>
    <property type="match status" value="1"/>
</dbReference>
<evidence type="ECO:0000256" key="6">
    <source>
        <dbReference type="ARBA" id="ARBA00022723"/>
    </source>
</evidence>
<dbReference type="GO" id="GO:0010333">
    <property type="term" value="F:terpene synthase activity"/>
    <property type="evidence" value="ECO:0007669"/>
    <property type="project" value="UniProtKB-ARBA"/>
</dbReference>
<dbReference type="GO" id="GO:0006952">
    <property type="term" value="P:defense response"/>
    <property type="evidence" value="ECO:0007669"/>
    <property type="project" value="UniProtKB-KW"/>
</dbReference>
<evidence type="ECO:0000256" key="12">
    <source>
        <dbReference type="ARBA" id="ARBA00023136"/>
    </source>
</evidence>
<name>A0AAQ3PKR4_PASNO</name>
<dbReference type="Gene3D" id="1.10.630.10">
    <property type="entry name" value="Cytochrome P450"/>
    <property type="match status" value="3"/>
</dbReference>
<evidence type="ECO:0000313" key="15">
    <source>
        <dbReference type="EMBL" id="WVZ53697.1"/>
    </source>
</evidence>
<keyword evidence="5" id="KW-0812">Transmembrane</keyword>
<keyword evidence="12" id="KW-0472">Membrane</keyword>
<comment type="similarity">
    <text evidence="3 14">Belongs to the cytochrome P450 family.</text>
</comment>
<evidence type="ECO:0000256" key="9">
    <source>
        <dbReference type="ARBA" id="ARBA00023002"/>
    </source>
</evidence>
<comment type="cofactor">
    <cofactor evidence="1 13">
        <name>heme</name>
        <dbReference type="ChEBI" id="CHEBI:30413"/>
    </cofactor>
</comment>
<keyword evidence="7" id="KW-0611">Plant defense</keyword>
<evidence type="ECO:0008006" key="17">
    <source>
        <dbReference type="Google" id="ProtNLM"/>
    </source>
</evidence>
<dbReference type="FunFam" id="1.10.630.10:FF:000008">
    <property type="entry name" value="Cytochrome P450 71D8"/>
    <property type="match status" value="1"/>
</dbReference>
<evidence type="ECO:0000256" key="4">
    <source>
        <dbReference type="ARBA" id="ARBA00022617"/>
    </source>
</evidence>
<organism evidence="15 16">
    <name type="scientific">Paspalum notatum var. saurae</name>
    <dbReference type="NCBI Taxonomy" id="547442"/>
    <lineage>
        <taxon>Eukaryota</taxon>
        <taxon>Viridiplantae</taxon>
        <taxon>Streptophyta</taxon>
        <taxon>Embryophyta</taxon>
        <taxon>Tracheophyta</taxon>
        <taxon>Spermatophyta</taxon>
        <taxon>Magnoliopsida</taxon>
        <taxon>Liliopsida</taxon>
        <taxon>Poales</taxon>
        <taxon>Poaceae</taxon>
        <taxon>PACMAD clade</taxon>
        <taxon>Panicoideae</taxon>
        <taxon>Andropogonodae</taxon>
        <taxon>Paspaleae</taxon>
        <taxon>Paspalinae</taxon>
        <taxon>Paspalum</taxon>
    </lineage>
</organism>
<dbReference type="SUPFAM" id="SSF48264">
    <property type="entry name" value="Cytochrome P450"/>
    <property type="match status" value="2"/>
</dbReference>
<dbReference type="GO" id="GO:0016709">
    <property type="term" value="F:oxidoreductase activity, acting on paired donors, with incorporation or reduction of molecular oxygen, NAD(P)H as one donor, and incorporation of one atom of oxygen"/>
    <property type="evidence" value="ECO:0007669"/>
    <property type="project" value="UniProtKB-ARBA"/>
</dbReference>
<keyword evidence="8" id="KW-1133">Transmembrane helix</keyword>
<evidence type="ECO:0000256" key="1">
    <source>
        <dbReference type="ARBA" id="ARBA00001971"/>
    </source>
</evidence>
<dbReference type="PRINTS" id="PR00463">
    <property type="entry name" value="EP450I"/>
</dbReference>
<feature type="binding site" description="axial binding residue" evidence="13">
    <location>
        <position position="572"/>
    </location>
    <ligand>
        <name>heme</name>
        <dbReference type="ChEBI" id="CHEBI:30413"/>
    </ligand>
    <ligandPart>
        <name>Fe</name>
        <dbReference type="ChEBI" id="CHEBI:18248"/>
    </ligandPart>
</feature>
<evidence type="ECO:0000313" key="16">
    <source>
        <dbReference type="Proteomes" id="UP001341281"/>
    </source>
</evidence>
<dbReference type="PANTHER" id="PTHR47955">
    <property type="entry name" value="CYTOCHROME P450 FAMILY 71 PROTEIN"/>
    <property type="match status" value="1"/>
</dbReference>
<keyword evidence="10 13" id="KW-0408">Iron</keyword>
<dbReference type="GO" id="GO:0005506">
    <property type="term" value="F:iron ion binding"/>
    <property type="evidence" value="ECO:0007669"/>
    <property type="project" value="InterPro"/>
</dbReference>
<keyword evidence="11 14" id="KW-0503">Monooxygenase</keyword>
<reference evidence="15 16" key="1">
    <citation type="submission" date="2024-02" db="EMBL/GenBank/DDBJ databases">
        <title>High-quality chromosome-scale genome assembly of Pensacola bahiagrass (Paspalum notatum Flugge var. saurae).</title>
        <authorList>
            <person name="Vega J.M."/>
            <person name="Podio M."/>
            <person name="Orjuela J."/>
            <person name="Siena L.A."/>
            <person name="Pessino S.C."/>
            <person name="Combes M.C."/>
            <person name="Mariac C."/>
            <person name="Albertini E."/>
            <person name="Pupilli F."/>
            <person name="Ortiz J.P.A."/>
            <person name="Leblanc O."/>
        </authorList>
    </citation>
    <scope>NUCLEOTIDE SEQUENCE [LARGE SCALE GENOMIC DNA]</scope>
    <source>
        <strain evidence="15">R1</strain>
        <tissue evidence="15">Leaf</tissue>
    </source>
</reference>
<evidence type="ECO:0000256" key="7">
    <source>
        <dbReference type="ARBA" id="ARBA00022821"/>
    </source>
</evidence>
<protein>
    <recommendedName>
        <fullName evidence="17">Cytochrome P450</fullName>
    </recommendedName>
</protein>
<evidence type="ECO:0000256" key="14">
    <source>
        <dbReference type="RuleBase" id="RU000461"/>
    </source>
</evidence>
<gene>
    <name evidence="15" type="ORF">U9M48_004602</name>
</gene>
<dbReference type="InterPro" id="IPR002401">
    <property type="entry name" value="Cyt_P450_E_grp-I"/>
</dbReference>
<evidence type="ECO:0000256" key="8">
    <source>
        <dbReference type="ARBA" id="ARBA00022989"/>
    </source>
</evidence>
<evidence type="ECO:0000256" key="10">
    <source>
        <dbReference type="ARBA" id="ARBA00023004"/>
    </source>
</evidence>
<keyword evidence="9 14" id="KW-0560">Oxidoreductase</keyword>
<dbReference type="Pfam" id="PF00067">
    <property type="entry name" value="p450"/>
    <property type="match status" value="3"/>
</dbReference>
<keyword evidence="6 13" id="KW-0479">Metal-binding</keyword>
<evidence type="ECO:0000256" key="3">
    <source>
        <dbReference type="ARBA" id="ARBA00010617"/>
    </source>
</evidence>
<sequence length="620" mass="69424">TCLVRVARSSSTVLNWCMTELVRSPAAMAKVQSELRNAFKGRNTITEDDIEGLCYLKLVIKEALRLHTSVPLLLPRVCREACQIMSYDIPKGMVVFVNTWAICRDPKYWDEPEVFRPERSESIDLDYKLQVPPKKIAPAQQPVVLLALSVPLLLAVLFSKLKSLLVSKPKLKLPPGPWTLPVIGNLHQLVTSANIYRAMRGLAQRHGPLMVLRLGEVPVTVVSSPEAAQEVMKAHDVKFADRFLNATLTAFTFNGNNLTLARYGERWRHLRKMCVVELLSATRVRSFRRIREEEVARVLESLAATAGAGSAVDLSKMISGLINDTFVRESIGSRCKYRDEYLDAIGTAIRQTSILTVADLFPSSRLMQGLGTAPRKVLACRDRIQRILEQIIHEETEAMDRGDEEAAESFVSVVLKVQKERTMPIPLTNDTMVAVMFRELVDRAELVHDRASPISGGNGQSAVRVAFKGRNTITEDDVEGLCYLKLVIKEALRLHTPVPLLLPRVCREACQIMGYDIPKGMVVFVNAWAICRDPKYWDEPEVFRPERFESIDLDYKGTNFEFLPFGSGRRSCPGINLGLSNIELALASLLYHFDWKLPDGIEPEDVDISEAAGLVANKKA</sequence>
<dbReference type="InterPro" id="IPR017972">
    <property type="entry name" value="Cyt_P450_CS"/>
</dbReference>
<dbReference type="InterPro" id="IPR036396">
    <property type="entry name" value="Cyt_P450_sf"/>
</dbReference>
<accession>A0AAQ3PKR4</accession>
<evidence type="ECO:0000256" key="11">
    <source>
        <dbReference type="ARBA" id="ARBA00023033"/>
    </source>
</evidence>
<keyword evidence="16" id="KW-1185">Reference proteome</keyword>
<dbReference type="GO" id="GO:0016020">
    <property type="term" value="C:membrane"/>
    <property type="evidence" value="ECO:0007669"/>
    <property type="project" value="UniProtKB-SubCell"/>
</dbReference>
<dbReference type="GO" id="GO:0020037">
    <property type="term" value="F:heme binding"/>
    <property type="evidence" value="ECO:0007669"/>
    <property type="project" value="InterPro"/>
</dbReference>
<feature type="non-terminal residue" evidence="15">
    <location>
        <position position="1"/>
    </location>
</feature>
<keyword evidence="4 13" id="KW-0349">Heme</keyword>
<dbReference type="InterPro" id="IPR001128">
    <property type="entry name" value="Cyt_P450"/>
</dbReference>
<dbReference type="GO" id="GO:0051502">
    <property type="term" value="P:diterpene phytoalexin biosynthetic process"/>
    <property type="evidence" value="ECO:0007669"/>
    <property type="project" value="UniProtKB-ARBA"/>
</dbReference>
<evidence type="ECO:0000256" key="5">
    <source>
        <dbReference type="ARBA" id="ARBA00022692"/>
    </source>
</evidence>
<evidence type="ECO:0000256" key="2">
    <source>
        <dbReference type="ARBA" id="ARBA00004167"/>
    </source>
</evidence>
<dbReference type="EMBL" id="CP144745">
    <property type="protein sequence ID" value="WVZ53697.1"/>
    <property type="molecule type" value="Genomic_DNA"/>
</dbReference>
<evidence type="ECO:0000256" key="13">
    <source>
        <dbReference type="PIRSR" id="PIRSR602401-1"/>
    </source>
</evidence>
<dbReference type="AlphaFoldDB" id="A0AAQ3PKR4"/>